<name>A0A0G4P5F9_PENC3</name>
<accession>A0A0G4P5F9</accession>
<evidence type="ECO:0000313" key="1">
    <source>
        <dbReference type="EMBL" id="CRL21542.1"/>
    </source>
</evidence>
<proteinExistence type="predicted"/>
<dbReference type="EMBL" id="HG793139">
    <property type="protein sequence ID" value="CRL21542.1"/>
    <property type="molecule type" value="Genomic_DNA"/>
</dbReference>
<organism evidence="1 2">
    <name type="scientific">Penicillium camemberti (strain FM 013)</name>
    <dbReference type="NCBI Taxonomy" id="1429867"/>
    <lineage>
        <taxon>Eukaryota</taxon>
        <taxon>Fungi</taxon>
        <taxon>Dikarya</taxon>
        <taxon>Ascomycota</taxon>
        <taxon>Pezizomycotina</taxon>
        <taxon>Eurotiomycetes</taxon>
        <taxon>Eurotiomycetidae</taxon>
        <taxon>Eurotiales</taxon>
        <taxon>Aspergillaceae</taxon>
        <taxon>Penicillium</taxon>
    </lineage>
</organism>
<evidence type="ECO:0000313" key="2">
    <source>
        <dbReference type="Proteomes" id="UP000053732"/>
    </source>
</evidence>
<dbReference type="AlphaFoldDB" id="A0A0G4P5F9"/>
<reference evidence="1 2" key="1">
    <citation type="journal article" date="2014" name="Nat. Commun.">
        <title>Multiple recent horizontal transfers of a large genomic region in cheese making fungi.</title>
        <authorList>
            <person name="Cheeseman K."/>
            <person name="Ropars J."/>
            <person name="Renault P."/>
            <person name="Dupont J."/>
            <person name="Gouzy J."/>
            <person name="Branca A."/>
            <person name="Abraham A.L."/>
            <person name="Ceppi M."/>
            <person name="Conseiller E."/>
            <person name="Debuchy R."/>
            <person name="Malagnac F."/>
            <person name="Goarin A."/>
            <person name="Silar P."/>
            <person name="Lacoste S."/>
            <person name="Sallet E."/>
            <person name="Bensimon A."/>
            <person name="Giraud T."/>
            <person name="Brygoo Y."/>
        </authorList>
    </citation>
    <scope>NUCLEOTIDE SEQUENCE [LARGE SCALE GENOMIC DNA]</scope>
    <source>
        <strain evidence="2">FM 013</strain>
    </source>
</reference>
<dbReference type="Proteomes" id="UP000053732">
    <property type="component" value="Unassembled WGS sequence"/>
</dbReference>
<sequence>MHFIRDILVFSAYSRARLSKDLKGIPTGKRLPVKCRRLKVFTDLARVYHGPSQSALLY</sequence>
<gene>
    <name evidence="1" type="ORF">PCAMFM013_S006g000082</name>
</gene>
<protein>
    <submittedName>
        <fullName evidence="1">Str. FM013</fullName>
    </submittedName>
</protein>
<keyword evidence="2" id="KW-1185">Reference proteome</keyword>